<dbReference type="SMART" id="SM01274">
    <property type="entry name" value="malic"/>
    <property type="match status" value="1"/>
</dbReference>
<dbReference type="InterPro" id="IPR036291">
    <property type="entry name" value="NAD(P)-bd_dom_sf"/>
</dbReference>
<evidence type="ECO:0000313" key="5">
    <source>
        <dbReference type="EMBL" id="MBC5740721.1"/>
    </source>
</evidence>
<proteinExistence type="inferred from homology"/>
<comment type="similarity">
    <text evidence="1">Belongs to the malic enzymes family.</text>
</comment>
<dbReference type="PANTHER" id="PTHR43237:SF4">
    <property type="entry name" value="NADP-DEPENDENT MALIC ENZYME"/>
    <property type="match status" value="1"/>
</dbReference>
<dbReference type="Proteomes" id="UP000633936">
    <property type="component" value="Unassembled WGS sequence"/>
</dbReference>
<dbReference type="CDD" id="cd05311">
    <property type="entry name" value="NAD_bind_2_malic_enz"/>
    <property type="match status" value="1"/>
</dbReference>
<dbReference type="Pfam" id="PF00390">
    <property type="entry name" value="malic"/>
    <property type="match status" value="1"/>
</dbReference>
<dbReference type="InterPro" id="IPR046346">
    <property type="entry name" value="Aminoacid_DH-like_N_sf"/>
</dbReference>
<feature type="domain" description="Malic enzyme NAD-binding" evidence="3">
    <location>
        <begin position="160"/>
        <end position="384"/>
    </location>
</feature>
<dbReference type="Pfam" id="PF03949">
    <property type="entry name" value="Malic_M"/>
    <property type="match status" value="1"/>
</dbReference>
<gene>
    <name evidence="5" type="ORF">H8Z79_09710</name>
</gene>
<accession>A0ABR7I2I1</accession>
<dbReference type="InterPro" id="IPR045213">
    <property type="entry name" value="Malic_NAD-bd_bact_type"/>
</dbReference>
<dbReference type="EMBL" id="JACOQE010000005">
    <property type="protein sequence ID" value="MBC5740721.1"/>
    <property type="molecule type" value="Genomic_DNA"/>
</dbReference>
<dbReference type="PANTHER" id="PTHR43237">
    <property type="entry name" value="NADP-DEPENDENT MALIC ENZYME"/>
    <property type="match status" value="1"/>
</dbReference>
<name>A0ABR7I2I1_9FIRM</name>
<evidence type="ECO:0000259" key="4">
    <source>
        <dbReference type="SMART" id="SM01274"/>
    </source>
</evidence>
<dbReference type="PIRSF" id="PIRSF000106">
    <property type="entry name" value="ME"/>
    <property type="match status" value="1"/>
</dbReference>
<evidence type="ECO:0000256" key="1">
    <source>
        <dbReference type="ARBA" id="ARBA00008785"/>
    </source>
</evidence>
<keyword evidence="2" id="KW-0560">Oxidoreductase</keyword>
<feature type="domain" description="Malic enzyme N-terminal" evidence="4">
    <location>
        <begin position="15"/>
        <end position="148"/>
    </location>
</feature>
<dbReference type="SMART" id="SM00919">
    <property type="entry name" value="Malic_M"/>
    <property type="match status" value="1"/>
</dbReference>
<evidence type="ECO:0000256" key="2">
    <source>
        <dbReference type="ARBA" id="ARBA00023002"/>
    </source>
</evidence>
<protein>
    <submittedName>
        <fullName evidence="5">NADP-dependent malic enzyme</fullName>
    </submittedName>
</protein>
<dbReference type="InterPro" id="IPR001891">
    <property type="entry name" value="Malic_OxRdtase"/>
</dbReference>
<dbReference type="SUPFAM" id="SSF51735">
    <property type="entry name" value="NAD(P)-binding Rossmann-fold domains"/>
    <property type="match status" value="1"/>
</dbReference>
<organism evidence="5 6">
    <name type="scientific">Blautia intestinalis</name>
    <dbReference type="NCBI Taxonomy" id="2763028"/>
    <lineage>
        <taxon>Bacteria</taxon>
        <taxon>Bacillati</taxon>
        <taxon>Bacillota</taxon>
        <taxon>Clostridia</taxon>
        <taxon>Lachnospirales</taxon>
        <taxon>Lachnospiraceae</taxon>
        <taxon>Blautia</taxon>
    </lineage>
</organism>
<dbReference type="RefSeq" id="WP_187002824.1">
    <property type="nucleotide sequence ID" value="NZ_JACOQE010000005.1"/>
</dbReference>
<dbReference type="InterPro" id="IPR012301">
    <property type="entry name" value="Malic_N_dom"/>
</dbReference>
<dbReference type="InterPro" id="IPR037062">
    <property type="entry name" value="Malic_N_dom_sf"/>
</dbReference>
<dbReference type="Gene3D" id="3.40.50.720">
    <property type="entry name" value="NAD(P)-binding Rossmann-like Domain"/>
    <property type="match status" value="1"/>
</dbReference>
<evidence type="ECO:0000259" key="3">
    <source>
        <dbReference type="SMART" id="SM00919"/>
    </source>
</evidence>
<dbReference type="InterPro" id="IPR012302">
    <property type="entry name" value="Malic_NAD-bd"/>
</dbReference>
<comment type="caution">
    <text evidence="5">The sequence shown here is derived from an EMBL/GenBank/DDBJ whole genome shotgun (WGS) entry which is preliminary data.</text>
</comment>
<dbReference type="InterPro" id="IPR051674">
    <property type="entry name" value="Malate_Decarboxylase"/>
</dbReference>
<dbReference type="Gene3D" id="3.40.50.10380">
    <property type="entry name" value="Malic enzyme, N-terminal domain"/>
    <property type="match status" value="1"/>
</dbReference>
<evidence type="ECO:0000313" key="6">
    <source>
        <dbReference type="Proteomes" id="UP000633936"/>
    </source>
</evidence>
<dbReference type="SUPFAM" id="SSF53223">
    <property type="entry name" value="Aminoacid dehydrogenase-like, N-terminal domain"/>
    <property type="match status" value="1"/>
</dbReference>
<keyword evidence="6" id="KW-1185">Reference proteome</keyword>
<reference evidence="5 6" key="1">
    <citation type="submission" date="2020-08" db="EMBL/GenBank/DDBJ databases">
        <title>Genome public.</title>
        <authorList>
            <person name="Liu C."/>
            <person name="Sun Q."/>
        </authorList>
    </citation>
    <scope>NUCLEOTIDE SEQUENCE [LARGE SCALE GENOMIC DNA]</scope>
    <source>
        <strain evidence="5 6">27-44</strain>
    </source>
</reference>
<sequence length="391" mass="41860">MDYAKESLRLHGEWKGKIEVVTRVPVENKDDLSLAYTPGVAQPCLEIQKDVDKSYDLTRRWNMCLVVTDGSAVLGLGNIGPEAGMPVMEGKCVLFKAFGDVDAFPLCIKSNDVDEIVNTIYLISGSFGGVNLEDISAPRCFEIEKKLKEKCAIPIFHDDQHGTAIITLAGLTNALKVVGKKKEDVRIVMNGAGAAAISIARLLLTAGFKDITLCDRKGAIYEGRPEGMNPVKDEMAKVTNLAKKSGSLADMLVGADVFIGVSAPGAVTTEMVKTMNKDAVVFACANPIPEIFPDDAKAGGAKVVSTGRSDFPNQINNVLAFPGIFRGAFDVRAKEINDEMKLAASEALANLITDEELSPEYIIPKAFDKRVGPAVAKAVAEAAKRTGVARI</sequence>